<dbReference type="AlphaFoldDB" id="A0A6N2M3U4"/>
<dbReference type="EMBL" id="CAADRP010001705">
    <property type="protein sequence ID" value="VFU48599.1"/>
    <property type="molecule type" value="Genomic_DNA"/>
</dbReference>
<proteinExistence type="predicted"/>
<reference evidence="1" key="1">
    <citation type="submission" date="2019-03" db="EMBL/GenBank/DDBJ databases">
        <authorList>
            <person name="Mank J."/>
            <person name="Almeida P."/>
        </authorList>
    </citation>
    <scope>NUCLEOTIDE SEQUENCE</scope>
    <source>
        <strain evidence="1">78183</strain>
    </source>
</reference>
<protein>
    <submittedName>
        <fullName evidence="1">Uncharacterized protein</fullName>
    </submittedName>
</protein>
<name>A0A6N2M3U4_SALVM</name>
<sequence length="172" mass="19174">MTLTLSLFSCILATSVPPLLLLHLLSKSYMLLSECYTSMLRNNVRSRAWGAGIGCSYRVERCCIVKKVGGIIDLEPCLTHTSAAEPTLAPVAVERAMTTRAAASNALRQQRFLREVTIQYNLCNEPWIKYSISIVSDKGLKKPLYTSARLKKGEVLYLETHSCSSVLQERKC</sequence>
<evidence type="ECO:0000313" key="1">
    <source>
        <dbReference type="EMBL" id="VFU48599.1"/>
    </source>
</evidence>
<accession>A0A6N2M3U4</accession>
<gene>
    <name evidence="1" type="ORF">SVIM_LOCUS319489</name>
</gene>
<organism evidence="1">
    <name type="scientific">Salix viminalis</name>
    <name type="common">Common osier</name>
    <name type="synonym">Basket willow</name>
    <dbReference type="NCBI Taxonomy" id="40686"/>
    <lineage>
        <taxon>Eukaryota</taxon>
        <taxon>Viridiplantae</taxon>
        <taxon>Streptophyta</taxon>
        <taxon>Embryophyta</taxon>
        <taxon>Tracheophyta</taxon>
        <taxon>Spermatophyta</taxon>
        <taxon>Magnoliopsida</taxon>
        <taxon>eudicotyledons</taxon>
        <taxon>Gunneridae</taxon>
        <taxon>Pentapetalae</taxon>
        <taxon>rosids</taxon>
        <taxon>fabids</taxon>
        <taxon>Malpighiales</taxon>
        <taxon>Salicaceae</taxon>
        <taxon>Saliceae</taxon>
        <taxon>Salix</taxon>
    </lineage>
</organism>